<dbReference type="Proteomes" id="UP001231941">
    <property type="component" value="Unassembled WGS sequence"/>
</dbReference>
<protein>
    <submittedName>
        <fullName evidence="1">HAD family hydrolase</fullName>
    </submittedName>
</protein>
<dbReference type="RefSeq" id="WP_305990253.1">
    <property type="nucleotide sequence ID" value="NZ_JAVAMP010000001.1"/>
</dbReference>
<evidence type="ECO:0000313" key="1">
    <source>
        <dbReference type="EMBL" id="MDP5272955.1"/>
    </source>
</evidence>
<dbReference type="PANTHER" id="PTHR43434">
    <property type="entry name" value="PHOSPHOGLYCOLATE PHOSPHATASE"/>
    <property type="match status" value="1"/>
</dbReference>
<accession>A0ABT9IVZ0</accession>
<dbReference type="InterPro" id="IPR006439">
    <property type="entry name" value="HAD-SF_hydro_IA"/>
</dbReference>
<dbReference type="InterPro" id="IPR023214">
    <property type="entry name" value="HAD_sf"/>
</dbReference>
<dbReference type="NCBIfam" id="TIGR01549">
    <property type="entry name" value="HAD-SF-IA-v1"/>
    <property type="match status" value="1"/>
</dbReference>
<reference evidence="1 2" key="1">
    <citation type="submission" date="2023-08" db="EMBL/GenBank/DDBJ databases">
        <authorList>
            <person name="Park J.-S."/>
        </authorList>
    </citation>
    <scope>NUCLEOTIDE SEQUENCE [LARGE SCALE GENOMIC DNA]</scope>
    <source>
        <strain evidence="1 2">2205SS18-9</strain>
    </source>
</reference>
<dbReference type="GO" id="GO:0016787">
    <property type="term" value="F:hydrolase activity"/>
    <property type="evidence" value="ECO:0007669"/>
    <property type="project" value="UniProtKB-KW"/>
</dbReference>
<gene>
    <name evidence="1" type="ORF">Q5Y73_02445</name>
</gene>
<dbReference type="InterPro" id="IPR041492">
    <property type="entry name" value="HAD_2"/>
</dbReference>
<dbReference type="SFLD" id="SFLDG01129">
    <property type="entry name" value="C1.5:_HAD__Beta-PGM__Phosphata"/>
    <property type="match status" value="1"/>
</dbReference>
<evidence type="ECO:0000313" key="2">
    <source>
        <dbReference type="Proteomes" id="UP001231941"/>
    </source>
</evidence>
<dbReference type="SFLD" id="SFLDG01135">
    <property type="entry name" value="C1.5.6:_HAD__Beta-PGM__Phospha"/>
    <property type="match status" value="1"/>
</dbReference>
<dbReference type="PRINTS" id="PR00413">
    <property type="entry name" value="HADHALOGNASE"/>
</dbReference>
<dbReference type="PANTHER" id="PTHR43434:SF1">
    <property type="entry name" value="PHOSPHOGLYCOLATE PHOSPHATASE"/>
    <property type="match status" value="1"/>
</dbReference>
<dbReference type="EMBL" id="JAVAMP010000001">
    <property type="protein sequence ID" value="MDP5272955.1"/>
    <property type="molecule type" value="Genomic_DNA"/>
</dbReference>
<dbReference type="Gene3D" id="3.40.50.1000">
    <property type="entry name" value="HAD superfamily/HAD-like"/>
    <property type="match status" value="1"/>
</dbReference>
<sequence length="216" mass="24410">MNLKAVLFDFDGTIADTLPEVFNSFNDVFMYYEGKHLTGKEIIQLFGPTEDEIILDFLQNKQLADEAIERYYTTYQKAHSSIMKSSNEIISMLKLLIDKKLRLGIITGKSRRGLDISLNELGIASMFEATVAGNEVQHPKPDPEGILKTMEMMNLKKNEVIFVGDSNADIKAGKAANILTVGVHWLSTVQSSSFEIEPDYYITKTVDFMKFVEEHI</sequence>
<dbReference type="InterPro" id="IPR023198">
    <property type="entry name" value="PGP-like_dom2"/>
</dbReference>
<keyword evidence="1" id="KW-0378">Hydrolase</keyword>
<dbReference type="Pfam" id="PF13419">
    <property type="entry name" value="HAD_2"/>
    <property type="match status" value="1"/>
</dbReference>
<organism evidence="1 2">
    <name type="scientific">Chengkuizengella axinellae</name>
    <dbReference type="NCBI Taxonomy" id="3064388"/>
    <lineage>
        <taxon>Bacteria</taxon>
        <taxon>Bacillati</taxon>
        <taxon>Bacillota</taxon>
        <taxon>Bacilli</taxon>
        <taxon>Bacillales</taxon>
        <taxon>Paenibacillaceae</taxon>
        <taxon>Chengkuizengella</taxon>
    </lineage>
</organism>
<dbReference type="Gene3D" id="1.10.150.240">
    <property type="entry name" value="Putative phosphatase, domain 2"/>
    <property type="match status" value="1"/>
</dbReference>
<dbReference type="SFLD" id="SFLDS00003">
    <property type="entry name" value="Haloacid_Dehalogenase"/>
    <property type="match status" value="1"/>
</dbReference>
<name>A0ABT9IVZ0_9BACL</name>
<proteinExistence type="predicted"/>
<dbReference type="SUPFAM" id="SSF56784">
    <property type="entry name" value="HAD-like"/>
    <property type="match status" value="1"/>
</dbReference>
<keyword evidence="2" id="KW-1185">Reference proteome</keyword>
<comment type="caution">
    <text evidence="1">The sequence shown here is derived from an EMBL/GenBank/DDBJ whole genome shotgun (WGS) entry which is preliminary data.</text>
</comment>
<dbReference type="InterPro" id="IPR050155">
    <property type="entry name" value="HAD-like_hydrolase_sf"/>
</dbReference>
<dbReference type="NCBIfam" id="TIGR01509">
    <property type="entry name" value="HAD-SF-IA-v3"/>
    <property type="match status" value="1"/>
</dbReference>
<dbReference type="InterPro" id="IPR036412">
    <property type="entry name" value="HAD-like_sf"/>
</dbReference>